<organism evidence="3 4">
    <name type="scientific">Actinoplanes missouriensis (strain ATCC 14538 / DSM 43046 / CBS 188.64 / JCM 3121 / NBRC 102363 / NCIMB 12654 / NRRL B-3342 / UNCC 431)</name>
    <dbReference type="NCBI Taxonomy" id="512565"/>
    <lineage>
        <taxon>Bacteria</taxon>
        <taxon>Bacillati</taxon>
        <taxon>Actinomycetota</taxon>
        <taxon>Actinomycetes</taxon>
        <taxon>Micromonosporales</taxon>
        <taxon>Micromonosporaceae</taxon>
        <taxon>Actinoplanes</taxon>
    </lineage>
</organism>
<keyword evidence="2" id="KW-0472">Membrane</keyword>
<dbReference type="PATRIC" id="fig|512565.3.peg.2605"/>
<dbReference type="eggNOG" id="ENOG5031UE4">
    <property type="taxonomic scope" value="Bacteria"/>
</dbReference>
<sequence>MLEAVQEGAPAPRTSTADIIAAAHRIRRRRRWGAVAGAGSAALLTVAVVATITGTVPRASDPNPPAAATPTTSAAPREFRQPTGLRFTAGTSRAGAWQIGPARSVTYGYQEIPVYRDGRTLDVDGVPYPLPDAVITLHRPGRYDIADFGTTDRTTEKYGPPKTVTVAGRPGIERAYTYEMPDLVDLRAKLAANPGMKPNDPSIRTESFTRTALAWQFDGTSWATFLPWRSRDPLSREDSLAIVEALVPQPAESIRAPYTFGWLPAGWRVTAAQWNAADRDPQVSKVVLDRQLPTGAELVAPLDYYPGGGQLTIHHGRPKPSNAPGNGQDIKCIDADGYCTMVINGEYFAELQRVGRGLSIDDVRRILRELRFTELSDPSTWQPLG</sequence>
<gene>
    <name evidence="3" type="ordered locus">AMIS_26050</name>
</gene>
<name>I0H488_ACTM4</name>
<dbReference type="Proteomes" id="UP000007882">
    <property type="component" value="Chromosome"/>
</dbReference>
<dbReference type="KEGG" id="ams:AMIS_26050"/>
<keyword evidence="2" id="KW-0812">Transmembrane</keyword>
<protein>
    <submittedName>
        <fullName evidence="3">Uncharacterized protein</fullName>
    </submittedName>
</protein>
<accession>I0H488</accession>
<dbReference type="AlphaFoldDB" id="I0H488"/>
<reference evidence="3 4" key="1">
    <citation type="submission" date="2012-02" db="EMBL/GenBank/DDBJ databases">
        <title>Complete genome sequence of Actinoplanes missouriensis 431 (= NBRC 102363).</title>
        <authorList>
            <person name="Ohnishi Y."/>
            <person name="Ishikawa J."/>
            <person name="Sekine M."/>
            <person name="Hosoyama A."/>
            <person name="Harada T."/>
            <person name="Narita H."/>
            <person name="Hata T."/>
            <person name="Konno Y."/>
            <person name="Tutikane K."/>
            <person name="Fujita N."/>
            <person name="Horinouchi S."/>
            <person name="Hayakawa M."/>
        </authorList>
    </citation>
    <scope>NUCLEOTIDE SEQUENCE [LARGE SCALE GENOMIC DNA]</scope>
    <source>
        <strain evidence="4">ATCC 14538 / DSM 43046 / CBS 188.64 / JCM 3121 / NBRC 102363 / NCIMB 12654 / NRRL B-3342 / UNCC 431</strain>
    </source>
</reference>
<evidence type="ECO:0000313" key="4">
    <source>
        <dbReference type="Proteomes" id="UP000007882"/>
    </source>
</evidence>
<dbReference type="RefSeq" id="WP_014442720.1">
    <property type="nucleotide sequence ID" value="NC_017093.1"/>
</dbReference>
<dbReference type="HOGENOM" id="CLU_716948_0_0_11"/>
<evidence type="ECO:0000313" key="3">
    <source>
        <dbReference type="EMBL" id="BAL87825.1"/>
    </source>
</evidence>
<keyword evidence="4" id="KW-1185">Reference proteome</keyword>
<proteinExistence type="predicted"/>
<dbReference type="OrthoDB" id="4760555at2"/>
<dbReference type="EMBL" id="AP012319">
    <property type="protein sequence ID" value="BAL87825.1"/>
    <property type="molecule type" value="Genomic_DNA"/>
</dbReference>
<dbReference type="STRING" id="512565.AMIS_26050"/>
<feature type="region of interest" description="Disordered" evidence="1">
    <location>
        <begin position="55"/>
        <end position="81"/>
    </location>
</feature>
<keyword evidence="2" id="KW-1133">Transmembrane helix</keyword>
<evidence type="ECO:0000256" key="2">
    <source>
        <dbReference type="SAM" id="Phobius"/>
    </source>
</evidence>
<evidence type="ECO:0000256" key="1">
    <source>
        <dbReference type="SAM" id="MobiDB-lite"/>
    </source>
</evidence>
<feature type="transmembrane region" description="Helical" evidence="2">
    <location>
        <begin position="32"/>
        <end position="52"/>
    </location>
</feature>